<dbReference type="Pfam" id="PF17784">
    <property type="entry name" value="Sulfotransfer_4"/>
    <property type="match status" value="1"/>
</dbReference>
<dbReference type="Proteomes" id="UP000243498">
    <property type="component" value="Unassembled WGS sequence"/>
</dbReference>
<keyword evidence="2" id="KW-1185">Reference proteome</keyword>
<evidence type="ECO:0008006" key="3">
    <source>
        <dbReference type="Google" id="ProtNLM"/>
    </source>
</evidence>
<dbReference type="EMBL" id="AZHC01000035">
    <property type="protein sequence ID" value="OAA36485.1"/>
    <property type="molecule type" value="Genomic_DNA"/>
</dbReference>
<proteinExistence type="predicted"/>
<evidence type="ECO:0000313" key="2">
    <source>
        <dbReference type="Proteomes" id="UP000243498"/>
    </source>
</evidence>
<accession>A0A166S6E4</accession>
<dbReference type="PANTHER" id="PTHR36978">
    <property type="entry name" value="P-LOOP CONTAINING NUCLEOTIDE TRIPHOSPHATE HYDROLASE"/>
    <property type="match status" value="1"/>
</dbReference>
<dbReference type="SUPFAM" id="SSF52540">
    <property type="entry name" value="P-loop containing nucleoside triphosphate hydrolases"/>
    <property type="match status" value="1"/>
</dbReference>
<dbReference type="InterPro" id="IPR040632">
    <property type="entry name" value="Sulfotransfer_4"/>
</dbReference>
<reference evidence="1 2" key="1">
    <citation type="journal article" date="2016" name="Genome Biol. Evol.">
        <title>Divergent and convergent evolution of fungal pathogenicity.</title>
        <authorList>
            <person name="Shang Y."/>
            <person name="Xiao G."/>
            <person name="Zheng P."/>
            <person name="Cen K."/>
            <person name="Zhan S."/>
            <person name="Wang C."/>
        </authorList>
    </citation>
    <scope>NUCLEOTIDE SEQUENCE [LARGE SCALE GENOMIC DNA]</scope>
    <source>
        <strain evidence="1 2">RCEF 4871</strain>
    </source>
</reference>
<dbReference type="AlphaFoldDB" id="A0A166S6E4"/>
<evidence type="ECO:0000313" key="1">
    <source>
        <dbReference type="EMBL" id="OAA36485.1"/>
    </source>
</evidence>
<comment type="caution">
    <text evidence="1">The sequence shown here is derived from an EMBL/GenBank/DDBJ whole genome shotgun (WGS) entry which is preliminary data.</text>
</comment>
<organism evidence="1 2">
    <name type="scientific">Metarhizium rileyi (strain RCEF 4871)</name>
    <name type="common">Nomuraea rileyi</name>
    <dbReference type="NCBI Taxonomy" id="1649241"/>
    <lineage>
        <taxon>Eukaryota</taxon>
        <taxon>Fungi</taxon>
        <taxon>Dikarya</taxon>
        <taxon>Ascomycota</taxon>
        <taxon>Pezizomycotina</taxon>
        <taxon>Sordariomycetes</taxon>
        <taxon>Hypocreomycetidae</taxon>
        <taxon>Hypocreales</taxon>
        <taxon>Clavicipitaceae</taxon>
        <taxon>Metarhizium</taxon>
    </lineage>
</organism>
<sequence length="300" mass="33548">MSLPSSHTRMKVLSLGLPRTGSASIAKALKILGYESVCHGVDIIDTAPEVLRLFGRAADASFPVLPSYTGKPFTVKDWEELYWKYDASTDVAGLFGPHVLKCYPNAKVILVIRPFEQWFESLDDGVLKYVFGRPADLYCTFLGPLFGSEYLHHVRKIILGMFKARTLEEIRANARSVYELHHSQIREMTPPSELLLLDLNQGWGPLCKFLGKPVPAVPFPRVNERAAIQAKMTEIIQRDVKQAAVKSLPWLAAVAVTGMAMYLKLTTYSKMTFWESLHNVVLHFTPSGFFPVGGGIPTFF</sequence>
<dbReference type="OMA" id="TWGLRAD"/>
<dbReference type="Gene3D" id="3.40.50.300">
    <property type="entry name" value="P-loop containing nucleotide triphosphate hydrolases"/>
    <property type="match status" value="1"/>
</dbReference>
<gene>
    <name evidence="1" type="ORF">NOR_07564</name>
</gene>
<dbReference type="InterPro" id="IPR027417">
    <property type="entry name" value="P-loop_NTPase"/>
</dbReference>
<protein>
    <recommendedName>
        <fullName evidence="3">NAD dependent epimerase/dehydratase</fullName>
    </recommendedName>
</protein>
<dbReference type="STRING" id="1081105.A0A166S6E4"/>
<dbReference type="PANTHER" id="PTHR36978:SF4">
    <property type="entry name" value="P-LOOP CONTAINING NUCLEOSIDE TRIPHOSPHATE HYDROLASE PROTEIN"/>
    <property type="match status" value="1"/>
</dbReference>
<name>A0A166S6E4_METRR</name>
<dbReference type="OrthoDB" id="408152at2759"/>